<keyword evidence="5" id="KW-0777">Teichoic acid biosynthesis</keyword>
<evidence type="ECO:0000256" key="5">
    <source>
        <dbReference type="ARBA" id="ARBA00022944"/>
    </source>
</evidence>
<comment type="subcellular location">
    <subcellularLocation>
        <location evidence="1">Cell membrane</location>
        <topology evidence="1">Peripheral membrane protein</topology>
    </subcellularLocation>
</comment>
<organism evidence="8 9">
    <name type="scientific">Nocardioides mangrovicus</name>
    <dbReference type="NCBI Taxonomy" id="2478913"/>
    <lineage>
        <taxon>Bacteria</taxon>
        <taxon>Bacillati</taxon>
        <taxon>Actinomycetota</taxon>
        <taxon>Actinomycetes</taxon>
        <taxon>Propionibacteriales</taxon>
        <taxon>Nocardioidaceae</taxon>
        <taxon>Nocardioides</taxon>
    </lineage>
</organism>
<evidence type="ECO:0000256" key="4">
    <source>
        <dbReference type="ARBA" id="ARBA00022679"/>
    </source>
</evidence>
<evidence type="ECO:0000256" key="2">
    <source>
        <dbReference type="ARBA" id="ARBA00010488"/>
    </source>
</evidence>
<gene>
    <name evidence="8" type="ORF">D9V37_00190</name>
</gene>
<keyword evidence="9" id="KW-1185">Reference proteome</keyword>
<dbReference type="SUPFAM" id="SSF53448">
    <property type="entry name" value="Nucleotide-diphospho-sugar transferases"/>
    <property type="match status" value="1"/>
</dbReference>
<keyword evidence="3" id="KW-1003">Cell membrane</keyword>
<comment type="caution">
    <text evidence="8">The sequence shown here is derived from an EMBL/GenBank/DDBJ whole genome shotgun (WGS) entry which is preliminary data.</text>
</comment>
<dbReference type="GO" id="GO:0019350">
    <property type="term" value="P:teichoic acid biosynthetic process"/>
    <property type="evidence" value="ECO:0007669"/>
    <property type="project" value="UniProtKB-KW"/>
</dbReference>
<dbReference type="Pfam" id="PF04464">
    <property type="entry name" value="Glyphos_transf"/>
    <property type="match status" value="1"/>
</dbReference>
<dbReference type="AlphaFoldDB" id="A0A3L8P5V7"/>
<keyword evidence="4 8" id="KW-0808">Transferase</keyword>
<evidence type="ECO:0000256" key="6">
    <source>
        <dbReference type="ARBA" id="ARBA00023136"/>
    </source>
</evidence>
<keyword evidence="6" id="KW-0472">Membrane</keyword>
<evidence type="ECO:0000313" key="9">
    <source>
        <dbReference type="Proteomes" id="UP000281708"/>
    </source>
</evidence>
<name>A0A3L8P5V7_9ACTN</name>
<dbReference type="InterPro" id="IPR007554">
    <property type="entry name" value="Glycerophosphate_synth"/>
</dbReference>
<dbReference type="EMBL" id="RDBE01000001">
    <property type="protein sequence ID" value="RLV50454.1"/>
    <property type="molecule type" value="Genomic_DNA"/>
</dbReference>
<evidence type="ECO:0000313" key="8">
    <source>
        <dbReference type="EMBL" id="RLV50454.1"/>
    </source>
</evidence>
<evidence type="ECO:0000259" key="7">
    <source>
        <dbReference type="Pfam" id="PF00535"/>
    </source>
</evidence>
<dbReference type="Proteomes" id="UP000281708">
    <property type="component" value="Unassembled WGS sequence"/>
</dbReference>
<dbReference type="InterPro" id="IPR029044">
    <property type="entry name" value="Nucleotide-diphossugar_trans"/>
</dbReference>
<protein>
    <submittedName>
        <fullName evidence="8">Glycosyltransferase</fullName>
    </submittedName>
</protein>
<dbReference type="CDD" id="cd00761">
    <property type="entry name" value="Glyco_tranf_GTA_type"/>
    <property type="match status" value="1"/>
</dbReference>
<proteinExistence type="inferred from homology"/>
<sequence>MKAAARRTVGRPLVAYERRGLRPELSVVMPVYNVAEYLPAALDSVLGQTLRNLEVIAVDDSSTDGCLDILRDYERRDPRVRVLTQPNSGQGPARNRAVALARGEFLTFVDSDDTVPPEAFEYMVRRLRESGSDFSVGSVRRLRNNEFIRTVWARTVHARDRIGVTLEEFPNAMQDIIACNRMFKTSFWREQVGDFRGHIAYEDHVPMLTAYVRAKRFDVLNHVTYNWRIRENKTSTGQQKARLENLLDRIAVKEEAHELLRAEASDFVYDVWVGRTLEVDFPPFIQHALSGPDSYRNLLAATYRTYLERASERALDLVTVRQKVRGHLAAQERWAEIQEADTWFDDVGLVPPAHASDGTVVADPQPTLGFWRDLPEACARLSPLECHFEGVLSRAAFTPSRCTVTGWAVRRALAVRETPALEAWLESPSGERSEVDVRPVQLPEANLWGEQRFAPYDLGGFEVGVDLDALPAGTWHLHVATTYAGVRSEGTLTNRMRFSPVAHASGTTTAAGKAVGRWDAGHGFTLDVVHAPKRPWTPRRSPVEVRGVELGEETLTVVSDAEVSVGNPRVQLPLVAREGDRHTFSLFHETITGARKVVPTARYGVTAGGVSATAEAGFAGTLPTFHHGALVNLDVGVTPEHAVTLAVEAPLPPLTRGASGKRRLRDAYKTMDVEPENAAALTCYRGEFCTDSQLAIDRGLADRYPEVVRYWGVRDWSTEVPEGAVPLLLDSEEWYRALASARFVSHNIDFGAYFTQRPHQRYLQTFHGYPFKSMGIGFWRSKGLTDEKIARAVFKAKREWDTILVPSEEAANWYREQYALEDTDILVAGYPRCDVLVPGNRWVEADEVRARVLGRLGVPLDKTVVLYAPTYRDKLTTRMFAAQRFDELDLDQLARSLGEDHVVMLRGHNNNQRELDRVTGVARVVDVTDWPDVNELTLAADVAVLDYSSLRFDWALTGKPMVFFVPDLEEYFDQREPLFPYEGTAPGPWARTTADVAEALADLPALRSRFAGDIAAFNARFNAHNDGTATDRVLDWAGSQ</sequence>
<dbReference type="InterPro" id="IPR001173">
    <property type="entry name" value="Glyco_trans_2-like"/>
</dbReference>
<dbReference type="Gene3D" id="3.40.50.11820">
    <property type="match status" value="1"/>
</dbReference>
<feature type="domain" description="Glycosyltransferase 2-like" evidence="7">
    <location>
        <begin position="26"/>
        <end position="150"/>
    </location>
</feature>
<dbReference type="Gene3D" id="3.40.50.12580">
    <property type="match status" value="1"/>
</dbReference>
<dbReference type="SUPFAM" id="SSF53756">
    <property type="entry name" value="UDP-Glycosyltransferase/glycogen phosphorylase"/>
    <property type="match status" value="1"/>
</dbReference>
<dbReference type="InterPro" id="IPR043148">
    <property type="entry name" value="TagF_C"/>
</dbReference>
<dbReference type="GO" id="GO:0047355">
    <property type="term" value="F:CDP-glycerol glycerophosphotransferase activity"/>
    <property type="evidence" value="ECO:0007669"/>
    <property type="project" value="InterPro"/>
</dbReference>
<dbReference type="PANTHER" id="PTHR37316">
    <property type="entry name" value="TEICHOIC ACID GLYCEROL-PHOSPHATE PRIMASE"/>
    <property type="match status" value="1"/>
</dbReference>
<dbReference type="InterPro" id="IPR051612">
    <property type="entry name" value="Teichoic_Acid_Biosynth"/>
</dbReference>
<dbReference type="Gene3D" id="3.90.550.10">
    <property type="entry name" value="Spore Coat Polysaccharide Biosynthesis Protein SpsA, Chain A"/>
    <property type="match status" value="1"/>
</dbReference>
<dbReference type="Pfam" id="PF00535">
    <property type="entry name" value="Glycos_transf_2"/>
    <property type="match status" value="1"/>
</dbReference>
<dbReference type="PANTHER" id="PTHR37316:SF3">
    <property type="entry name" value="TEICHOIC ACID GLYCEROL-PHOSPHATE TRANSFERASE"/>
    <property type="match status" value="1"/>
</dbReference>
<dbReference type="InterPro" id="IPR043149">
    <property type="entry name" value="TagF_N"/>
</dbReference>
<accession>A0A3L8P5V7</accession>
<evidence type="ECO:0000256" key="3">
    <source>
        <dbReference type="ARBA" id="ARBA00022475"/>
    </source>
</evidence>
<evidence type="ECO:0000256" key="1">
    <source>
        <dbReference type="ARBA" id="ARBA00004202"/>
    </source>
</evidence>
<reference evidence="8 9" key="1">
    <citation type="submission" date="2018-10" db="EMBL/GenBank/DDBJ databases">
        <title>Marmoricola sp. 4Q3S-7 whole genome shotgun sequence.</title>
        <authorList>
            <person name="Li F."/>
        </authorList>
    </citation>
    <scope>NUCLEOTIDE SEQUENCE [LARGE SCALE GENOMIC DNA]</scope>
    <source>
        <strain evidence="8 9">4Q3S-7</strain>
    </source>
</reference>
<comment type="similarity">
    <text evidence="2">Belongs to the CDP-glycerol glycerophosphotransferase family.</text>
</comment>
<dbReference type="GO" id="GO:0005886">
    <property type="term" value="C:plasma membrane"/>
    <property type="evidence" value="ECO:0007669"/>
    <property type="project" value="UniProtKB-SubCell"/>
</dbReference>